<accession>A0A9P5VAA7</accession>
<proteinExistence type="predicted"/>
<protein>
    <submittedName>
        <fullName evidence="1">Uncharacterized protein</fullName>
    </submittedName>
</protein>
<reference evidence="1" key="1">
    <citation type="journal article" date="2020" name="Fungal Divers.">
        <title>Resolving the Mortierellaceae phylogeny through synthesis of multi-gene phylogenetics and phylogenomics.</title>
        <authorList>
            <person name="Vandepol N."/>
            <person name="Liber J."/>
            <person name="Desiro A."/>
            <person name="Na H."/>
            <person name="Kennedy M."/>
            <person name="Barry K."/>
            <person name="Grigoriev I.V."/>
            <person name="Miller A.N."/>
            <person name="O'Donnell K."/>
            <person name="Stajich J.E."/>
            <person name="Bonito G."/>
        </authorList>
    </citation>
    <scope>NUCLEOTIDE SEQUENCE</scope>
    <source>
        <strain evidence="1">NRRL 6426</strain>
    </source>
</reference>
<dbReference type="AlphaFoldDB" id="A0A9P5VAA7"/>
<gene>
    <name evidence="1" type="ORF">BG015_008957</name>
</gene>
<keyword evidence="2" id="KW-1185">Reference proteome</keyword>
<dbReference type="Proteomes" id="UP000748756">
    <property type="component" value="Unassembled WGS sequence"/>
</dbReference>
<sequence length="154" mass="17697">MCRERVVEEETPARLQGYANEYCGMNAVPMLTKSEDKAMYFLENRHLESLLTEVVYAVWSAENYDRAFLFYERDVLRVARGVHGLQVGVDNARIVIEAAPFPEEAILDRRDAPGILFLQRRYFVRSDFPRIRAFVEGQQGGTSELMAIVDEMAI</sequence>
<evidence type="ECO:0000313" key="2">
    <source>
        <dbReference type="Proteomes" id="UP000748756"/>
    </source>
</evidence>
<comment type="caution">
    <text evidence="1">The sequence shown here is derived from an EMBL/GenBank/DDBJ whole genome shotgun (WGS) entry which is preliminary data.</text>
</comment>
<name>A0A9P5VAA7_9FUNG</name>
<evidence type="ECO:0000313" key="1">
    <source>
        <dbReference type="EMBL" id="KAF9149254.1"/>
    </source>
</evidence>
<dbReference type="OrthoDB" id="10327851at2759"/>
<organism evidence="1 2">
    <name type="scientific">Linnemannia schmuckeri</name>
    <dbReference type="NCBI Taxonomy" id="64567"/>
    <lineage>
        <taxon>Eukaryota</taxon>
        <taxon>Fungi</taxon>
        <taxon>Fungi incertae sedis</taxon>
        <taxon>Mucoromycota</taxon>
        <taxon>Mortierellomycotina</taxon>
        <taxon>Mortierellomycetes</taxon>
        <taxon>Mortierellales</taxon>
        <taxon>Mortierellaceae</taxon>
        <taxon>Linnemannia</taxon>
    </lineage>
</organism>
<dbReference type="EMBL" id="JAAAUQ010000554">
    <property type="protein sequence ID" value="KAF9149254.1"/>
    <property type="molecule type" value="Genomic_DNA"/>
</dbReference>